<dbReference type="InterPro" id="IPR032466">
    <property type="entry name" value="Metal_Hydrolase"/>
</dbReference>
<dbReference type="InterPro" id="IPR006680">
    <property type="entry name" value="Amidohydro-rel"/>
</dbReference>
<dbReference type="Pfam" id="PF04909">
    <property type="entry name" value="Amidohydro_2"/>
    <property type="match status" value="1"/>
</dbReference>
<name>A0A5K7ZSB2_9BACT</name>
<accession>A0A5K7ZSB2</accession>
<sequence>MNIIKKITKYKQYYDCLAPCICDAHTHIGRFKESTYFSASDVITKLQKLNICKWAISSTSTCTQNFDVVRNELYEVLSLSGSKAILQLWLTPDMLKTSQDLSIYFDLPFQGIKIHGNADSWEPMGRELIRVFEIARERNLPILLHTGGFSNCEAGVYRKVCEKFEDVTVILGHGRPVQQALQMVLDLPNVWLDTAFMAIDDMRTIVLNGGKNKVLFGTDFPIDEFFYPNQSLVVRYKRRVVTLARIFGEDTFIKWCNINFHNVFKIKPISTKSVFHK</sequence>
<evidence type="ECO:0000313" key="3">
    <source>
        <dbReference type="Proteomes" id="UP000425960"/>
    </source>
</evidence>
<dbReference type="CDD" id="cd01292">
    <property type="entry name" value="metallo-dependent_hydrolases"/>
    <property type="match status" value="1"/>
</dbReference>
<protein>
    <recommendedName>
        <fullName evidence="1">Amidohydrolase-related domain-containing protein</fullName>
    </recommendedName>
</protein>
<dbReference type="EMBL" id="AP021876">
    <property type="protein sequence ID" value="BBO83098.1"/>
    <property type="molecule type" value="Genomic_DNA"/>
</dbReference>
<organism evidence="2 3">
    <name type="scientific">Desulfosarcina ovata subsp. sediminis</name>
    <dbReference type="NCBI Taxonomy" id="885957"/>
    <lineage>
        <taxon>Bacteria</taxon>
        <taxon>Pseudomonadati</taxon>
        <taxon>Thermodesulfobacteriota</taxon>
        <taxon>Desulfobacteria</taxon>
        <taxon>Desulfobacterales</taxon>
        <taxon>Desulfosarcinaceae</taxon>
        <taxon>Desulfosarcina</taxon>
    </lineage>
</organism>
<proteinExistence type="predicted"/>
<dbReference type="Gene3D" id="3.20.20.140">
    <property type="entry name" value="Metal-dependent hydrolases"/>
    <property type="match status" value="1"/>
</dbReference>
<dbReference type="KEGG" id="dov:DSCO28_36640"/>
<evidence type="ECO:0000313" key="2">
    <source>
        <dbReference type="EMBL" id="BBO83098.1"/>
    </source>
</evidence>
<reference evidence="2 3" key="1">
    <citation type="submission" date="2019-11" db="EMBL/GenBank/DDBJ databases">
        <title>Comparative genomics of hydrocarbon-degrading Desulfosarcina strains.</title>
        <authorList>
            <person name="Watanabe M."/>
            <person name="Kojima H."/>
            <person name="Fukui M."/>
        </authorList>
    </citation>
    <scope>NUCLEOTIDE SEQUENCE [LARGE SCALE GENOMIC DNA]</scope>
    <source>
        <strain evidence="2 3">28bB2T</strain>
    </source>
</reference>
<gene>
    <name evidence="2" type="ORF">DSCO28_36640</name>
</gene>
<dbReference type="Proteomes" id="UP000425960">
    <property type="component" value="Chromosome"/>
</dbReference>
<dbReference type="AlphaFoldDB" id="A0A5K7ZSB2"/>
<dbReference type="GO" id="GO:0016787">
    <property type="term" value="F:hydrolase activity"/>
    <property type="evidence" value="ECO:0007669"/>
    <property type="project" value="InterPro"/>
</dbReference>
<feature type="domain" description="Amidohydrolase-related" evidence="1">
    <location>
        <begin position="109"/>
        <end position="231"/>
    </location>
</feature>
<evidence type="ECO:0000259" key="1">
    <source>
        <dbReference type="Pfam" id="PF04909"/>
    </source>
</evidence>
<dbReference type="SUPFAM" id="SSF51556">
    <property type="entry name" value="Metallo-dependent hydrolases"/>
    <property type="match status" value="1"/>
</dbReference>
<dbReference type="RefSeq" id="WP_155323390.1">
    <property type="nucleotide sequence ID" value="NZ_AP021876.1"/>
</dbReference>